<evidence type="ECO:0000313" key="2">
    <source>
        <dbReference type="Proteomes" id="UP000054166"/>
    </source>
</evidence>
<dbReference type="OrthoDB" id="3051494at2759"/>
<dbReference type="Proteomes" id="UP000054166">
    <property type="component" value="Unassembled WGS sequence"/>
</dbReference>
<evidence type="ECO:0000313" key="1">
    <source>
        <dbReference type="EMBL" id="KIM75796.1"/>
    </source>
</evidence>
<protein>
    <submittedName>
        <fullName evidence="1">Uncharacterized protein</fullName>
    </submittedName>
</protein>
<dbReference type="EMBL" id="KN833042">
    <property type="protein sequence ID" value="KIM75796.1"/>
    <property type="molecule type" value="Genomic_DNA"/>
</dbReference>
<organism evidence="1 2">
    <name type="scientific">Piloderma croceum (strain F 1598)</name>
    <dbReference type="NCBI Taxonomy" id="765440"/>
    <lineage>
        <taxon>Eukaryota</taxon>
        <taxon>Fungi</taxon>
        <taxon>Dikarya</taxon>
        <taxon>Basidiomycota</taxon>
        <taxon>Agaricomycotina</taxon>
        <taxon>Agaricomycetes</taxon>
        <taxon>Agaricomycetidae</taxon>
        <taxon>Atheliales</taxon>
        <taxon>Atheliaceae</taxon>
        <taxon>Piloderma</taxon>
    </lineage>
</organism>
<dbReference type="AlphaFoldDB" id="A0A0C3F7G7"/>
<name>A0A0C3F7G7_PILCF</name>
<accession>A0A0C3F7G7</accession>
<reference evidence="2" key="2">
    <citation type="submission" date="2015-01" db="EMBL/GenBank/DDBJ databases">
        <title>Evolutionary Origins and Diversification of the Mycorrhizal Mutualists.</title>
        <authorList>
            <consortium name="DOE Joint Genome Institute"/>
            <consortium name="Mycorrhizal Genomics Consortium"/>
            <person name="Kohler A."/>
            <person name="Kuo A."/>
            <person name="Nagy L.G."/>
            <person name="Floudas D."/>
            <person name="Copeland A."/>
            <person name="Barry K.W."/>
            <person name="Cichocki N."/>
            <person name="Veneault-Fourrey C."/>
            <person name="LaButti K."/>
            <person name="Lindquist E.A."/>
            <person name="Lipzen A."/>
            <person name="Lundell T."/>
            <person name="Morin E."/>
            <person name="Murat C."/>
            <person name="Riley R."/>
            <person name="Ohm R."/>
            <person name="Sun H."/>
            <person name="Tunlid A."/>
            <person name="Henrissat B."/>
            <person name="Grigoriev I.V."/>
            <person name="Hibbett D.S."/>
            <person name="Martin F."/>
        </authorList>
    </citation>
    <scope>NUCLEOTIDE SEQUENCE [LARGE SCALE GENOMIC DNA]</scope>
    <source>
        <strain evidence="2">F 1598</strain>
    </source>
</reference>
<sequence>MAPHTPKCSVRGCKRICAEECGLCKTCCGTRGQGCTSRKHLRVPPRKIQLTPFTPTPPSPMTTSPSLHVTPAVVQSSSSLTSPSSFVMPNLDTAPRSFRENMPRDWAREWKDRENAARERREAAELRKKNELAIAHQVVIQLWREDGCAPLVIRHQNINTYPTFNIAQSPDLIAKMGTNTGFNELIGETHEGHPVLSIDTQKHPLEVGSDDAKHAEARRMVISNWLSPHHATGSSYMTPLSSPLPSLSPSSLSPSPIFSELDLPPWSNAHQLEMCDTAIGSATQHSINLPAAVNPIPDYDLLWDQGYVHVPSPASWPTGMYARDMAWGLTKLKEVRRDPEGRFRSVFPGVSFVKATFYRQLDAFFASTVEEIECCRALTRGPGGLWVDWWGRSSGWKKIAERKKWHSDNR</sequence>
<dbReference type="HOGENOM" id="CLU_671051_0_0_1"/>
<dbReference type="InParanoid" id="A0A0C3F7G7"/>
<reference evidence="1 2" key="1">
    <citation type="submission" date="2014-04" db="EMBL/GenBank/DDBJ databases">
        <authorList>
            <consortium name="DOE Joint Genome Institute"/>
            <person name="Kuo A."/>
            <person name="Tarkka M."/>
            <person name="Buscot F."/>
            <person name="Kohler A."/>
            <person name="Nagy L.G."/>
            <person name="Floudas D."/>
            <person name="Copeland A."/>
            <person name="Barry K.W."/>
            <person name="Cichocki N."/>
            <person name="Veneault-Fourrey C."/>
            <person name="LaButti K."/>
            <person name="Lindquist E.A."/>
            <person name="Lipzen A."/>
            <person name="Lundell T."/>
            <person name="Morin E."/>
            <person name="Murat C."/>
            <person name="Sun H."/>
            <person name="Tunlid A."/>
            <person name="Henrissat B."/>
            <person name="Grigoriev I.V."/>
            <person name="Hibbett D.S."/>
            <person name="Martin F."/>
            <person name="Nordberg H.P."/>
            <person name="Cantor M.N."/>
            <person name="Hua S.X."/>
        </authorList>
    </citation>
    <scope>NUCLEOTIDE SEQUENCE [LARGE SCALE GENOMIC DNA]</scope>
    <source>
        <strain evidence="1 2">F 1598</strain>
    </source>
</reference>
<proteinExistence type="predicted"/>
<gene>
    <name evidence="1" type="ORF">PILCRDRAFT_13294</name>
</gene>
<keyword evidence="2" id="KW-1185">Reference proteome</keyword>